<protein>
    <submittedName>
        <fullName evidence="2">GGDEF domain-containing protein</fullName>
    </submittedName>
</protein>
<accession>A0A3B8WJ03</accession>
<feature type="non-terminal residue" evidence="2">
    <location>
        <position position="67"/>
    </location>
</feature>
<evidence type="ECO:0000259" key="1">
    <source>
        <dbReference type="Pfam" id="PF13188"/>
    </source>
</evidence>
<feature type="non-terminal residue" evidence="2">
    <location>
        <position position="1"/>
    </location>
</feature>
<sequence>LRPIVHALVNQASQIARSTDELRLAQQVFNHTHEAIVICDTGLQVIRANPAFSDITGTTSKTLRNSN</sequence>
<dbReference type="Proteomes" id="UP000261325">
    <property type="component" value="Unassembled WGS sequence"/>
</dbReference>
<feature type="domain" description="PAS" evidence="1">
    <location>
        <begin position="26"/>
        <end position="59"/>
    </location>
</feature>
<evidence type="ECO:0000313" key="3">
    <source>
        <dbReference type="Proteomes" id="UP000261325"/>
    </source>
</evidence>
<comment type="caution">
    <text evidence="2">The sequence shown here is derived from an EMBL/GenBank/DDBJ whole genome shotgun (WGS) entry which is preliminary data.</text>
</comment>
<dbReference type="AlphaFoldDB" id="A0A3B8WJ03"/>
<dbReference type="EMBL" id="DLYI01000281">
    <property type="protein sequence ID" value="HAC30171.1"/>
    <property type="molecule type" value="Genomic_DNA"/>
</dbReference>
<dbReference type="SUPFAM" id="SSF55785">
    <property type="entry name" value="PYP-like sensor domain (PAS domain)"/>
    <property type="match status" value="1"/>
</dbReference>
<evidence type="ECO:0000313" key="2">
    <source>
        <dbReference type="EMBL" id="HAC30171.1"/>
    </source>
</evidence>
<dbReference type="InterPro" id="IPR000014">
    <property type="entry name" value="PAS"/>
</dbReference>
<reference evidence="2 3" key="1">
    <citation type="journal article" date="2018" name="Nat. Biotechnol.">
        <title>A standardized bacterial taxonomy based on genome phylogeny substantially revises the tree of life.</title>
        <authorList>
            <person name="Parks D.H."/>
            <person name="Chuvochina M."/>
            <person name="Waite D.W."/>
            <person name="Rinke C."/>
            <person name="Skarshewski A."/>
            <person name="Chaumeil P.A."/>
            <person name="Hugenholtz P."/>
        </authorList>
    </citation>
    <scope>NUCLEOTIDE SEQUENCE [LARGE SCALE GENOMIC DNA]</scope>
    <source>
        <strain evidence="2">UBA9049</strain>
    </source>
</reference>
<dbReference type="Pfam" id="PF13188">
    <property type="entry name" value="PAS_8"/>
    <property type="match status" value="1"/>
</dbReference>
<name>A0A3B8WJ03_MARNT</name>
<proteinExistence type="predicted"/>
<dbReference type="InterPro" id="IPR035965">
    <property type="entry name" value="PAS-like_dom_sf"/>
</dbReference>
<organism evidence="2 3">
    <name type="scientific">Marinobacter nauticus</name>
    <name type="common">Marinobacter hydrocarbonoclasticus</name>
    <name type="synonym">Marinobacter aquaeolei</name>
    <dbReference type="NCBI Taxonomy" id="2743"/>
    <lineage>
        <taxon>Bacteria</taxon>
        <taxon>Pseudomonadati</taxon>
        <taxon>Pseudomonadota</taxon>
        <taxon>Gammaproteobacteria</taxon>
        <taxon>Pseudomonadales</taxon>
        <taxon>Marinobacteraceae</taxon>
        <taxon>Marinobacter</taxon>
    </lineage>
</organism>
<dbReference type="Gene3D" id="3.30.450.20">
    <property type="entry name" value="PAS domain"/>
    <property type="match status" value="1"/>
</dbReference>
<gene>
    <name evidence="2" type="ORF">DCF82_20545</name>
</gene>